<protein>
    <submittedName>
        <fullName evidence="2">Protein kinase-like protein</fullName>
    </submittedName>
</protein>
<dbReference type="Gene3D" id="1.10.510.10">
    <property type="entry name" value="Transferase(Phosphotransferase) domain 1"/>
    <property type="match status" value="1"/>
</dbReference>
<name>A0A4R2M529_9BACE</name>
<reference evidence="2 3" key="1">
    <citation type="submission" date="2019-03" db="EMBL/GenBank/DDBJ databases">
        <title>Genomic Encyclopedia of Type Strains, Phase IV (KMG-IV): sequencing the most valuable type-strain genomes for metagenomic binning, comparative biology and taxonomic classification.</title>
        <authorList>
            <person name="Goeker M."/>
        </authorList>
    </citation>
    <scope>NUCLEOTIDE SEQUENCE [LARGE SCALE GENOMIC DNA]</scope>
    <source>
        <strain evidence="2 3">DSM 23917</strain>
    </source>
</reference>
<evidence type="ECO:0000313" key="3">
    <source>
        <dbReference type="Proteomes" id="UP000295600"/>
    </source>
</evidence>
<proteinExistence type="predicted"/>
<gene>
    <name evidence="2" type="ORF">EV202_11541</name>
</gene>
<dbReference type="Proteomes" id="UP000295600">
    <property type="component" value="Unassembled WGS sequence"/>
</dbReference>
<evidence type="ECO:0000313" key="2">
    <source>
        <dbReference type="EMBL" id="TCO90761.1"/>
    </source>
</evidence>
<accession>A0A4R2M529</accession>
<dbReference type="AlphaFoldDB" id="A0A4R2M529"/>
<comment type="caution">
    <text evidence="2">The sequence shown here is derived from an EMBL/GenBank/DDBJ whole genome shotgun (WGS) entry which is preliminary data.</text>
</comment>
<keyword evidence="2" id="KW-0808">Transferase</keyword>
<dbReference type="EMBL" id="SLXB01000015">
    <property type="protein sequence ID" value="TCO90761.1"/>
    <property type="molecule type" value="Genomic_DNA"/>
</dbReference>
<feature type="domain" description="Protein kinase" evidence="1">
    <location>
        <begin position="53"/>
        <end position="277"/>
    </location>
</feature>
<dbReference type="SUPFAM" id="SSF56112">
    <property type="entry name" value="Protein kinase-like (PK-like)"/>
    <property type="match status" value="1"/>
</dbReference>
<dbReference type="GO" id="GO:0004672">
    <property type="term" value="F:protein kinase activity"/>
    <property type="evidence" value="ECO:0007669"/>
    <property type="project" value="InterPro"/>
</dbReference>
<dbReference type="Pfam" id="PF00069">
    <property type="entry name" value="Pkinase"/>
    <property type="match status" value="1"/>
</dbReference>
<organism evidence="2 3">
    <name type="scientific">Prevotella heparinolytica</name>
    <dbReference type="NCBI Taxonomy" id="28113"/>
    <lineage>
        <taxon>Bacteria</taxon>
        <taxon>Pseudomonadati</taxon>
        <taxon>Bacteroidota</taxon>
        <taxon>Bacteroidia</taxon>
        <taxon>Bacteroidales</taxon>
        <taxon>Bacteroidaceae</taxon>
        <taxon>Bacteroides</taxon>
    </lineage>
</organism>
<keyword evidence="2" id="KW-0418">Kinase</keyword>
<sequence>MPLPSIPDYSTCIRTPALIHPLVLKDGHPIEKGSRLIKYSGGFCVVFPYQTPNKKYAVRLWHAEVSDAKRRTQLISDALKKANLPYFVGFEFYEDGIMTTQGMQPLVAMDWVDAQPLKKFLANHITESHVINEIAKNFKKMVADLHANHFSHGDLQHGNIMVKPDKSLVLVDYDSMYTPDLKGMPDEIKGLVGYQHEARWKNKKSSEKADYFSELVIYTSLKALAKMPYLWEKLNMEDTETLLFSGEDIQSHGKSNIFRELKSDSELAHLTKKLCDFMSKSSIDELSPLEEAIESESKRISDKWKNGNGYIKPSKEKIYNEISSTISKKIKKQ</sequence>
<dbReference type="RefSeq" id="WP_131926735.1">
    <property type="nucleotide sequence ID" value="NZ_SLXB01000015.1"/>
</dbReference>
<dbReference type="InterPro" id="IPR011009">
    <property type="entry name" value="Kinase-like_dom_sf"/>
</dbReference>
<dbReference type="InterPro" id="IPR000719">
    <property type="entry name" value="Prot_kinase_dom"/>
</dbReference>
<dbReference type="GO" id="GO:0005524">
    <property type="term" value="F:ATP binding"/>
    <property type="evidence" value="ECO:0007669"/>
    <property type="project" value="InterPro"/>
</dbReference>
<evidence type="ECO:0000259" key="1">
    <source>
        <dbReference type="Pfam" id="PF00069"/>
    </source>
</evidence>